<dbReference type="PANTHER" id="PTHR33445">
    <property type="entry name" value="ATP SYNTHASE SUBUNIT B', CHLOROPLASTIC"/>
    <property type="match status" value="1"/>
</dbReference>
<dbReference type="InterPro" id="IPR005864">
    <property type="entry name" value="ATP_synth_F0_bsu_bac"/>
</dbReference>
<dbReference type="SUPFAM" id="SSF81573">
    <property type="entry name" value="F1F0 ATP synthase subunit B, membrane domain"/>
    <property type="match status" value="1"/>
</dbReference>
<dbReference type="GO" id="GO:0046933">
    <property type="term" value="F:proton-transporting ATP synthase activity, rotational mechanism"/>
    <property type="evidence" value="ECO:0007669"/>
    <property type="project" value="UniProtKB-UniRule"/>
</dbReference>
<dbReference type="GO" id="GO:0046961">
    <property type="term" value="F:proton-transporting ATPase activity, rotational mechanism"/>
    <property type="evidence" value="ECO:0007669"/>
    <property type="project" value="TreeGrafter"/>
</dbReference>
<evidence type="ECO:0000256" key="6">
    <source>
        <dbReference type="ARBA" id="ARBA00022781"/>
    </source>
</evidence>
<keyword evidence="6 15" id="KW-0375">Hydrogen ion transport</keyword>
<dbReference type="Proteomes" id="UP000198820">
    <property type="component" value="Unassembled WGS sequence"/>
</dbReference>
<accession>A0A1H3VWY2</accession>
<feature type="coiled-coil region" evidence="17">
    <location>
        <begin position="44"/>
        <end position="89"/>
    </location>
</feature>
<evidence type="ECO:0000256" key="2">
    <source>
        <dbReference type="ARBA" id="ARBA00022448"/>
    </source>
</evidence>
<dbReference type="HAMAP" id="MF_01398">
    <property type="entry name" value="ATP_synth_b_bprime"/>
    <property type="match status" value="1"/>
</dbReference>
<evidence type="ECO:0000256" key="16">
    <source>
        <dbReference type="RuleBase" id="RU003848"/>
    </source>
</evidence>
<dbReference type="InterPro" id="IPR050059">
    <property type="entry name" value="ATP_synthase_B_chain"/>
</dbReference>
<dbReference type="AlphaFoldDB" id="A0A1H3VWY2"/>
<keyword evidence="9 15" id="KW-0472">Membrane</keyword>
<keyword evidence="8 15" id="KW-0406">Ion transport</keyword>
<keyword evidence="2 15" id="KW-0813">Transport</keyword>
<evidence type="ECO:0000256" key="5">
    <source>
        <dbReference type="ARBA" id="ARBA00022692"/>
    </source>
</evidence>
<keyword evidence="17" id="KW-0175">Coiled coil</keyword>
<dbReference type="InterPro" id="IPR002146">
    <property type="entry name" value="ATP_synth_b/b'su_bac/chlpt"/>
</dbReference>
<dbReference type="EMBL" id="FNQF01000001">
    <property type="protein sequence ID" value="SDZ79355.1"/>
    <property type="molecule type" value="Genomic_DNA"/>
</dbReference>
<comment type="subcellular location">
    <subcellularLocation>
        <location evidence="15">Cell membrane</location>
        <topology evidence="15">Single-pass membrane protein</topology>
    </subcellularLocation>
    <subcellularLocation>
        <location evidence="14">Endomembrane system</location>
        <topology evidence="14">Single-pass membrane protein</topology>
    </subcellularLocation>
</comment>
<dbReference type="NCBIfam" id="NF011041">
    <property type="entry name" value="PRK14471.1"/>
    <property type="match status" value="1"/>
</dbReference>
<evidence type="ECO:0000256" key="13">
    <source>
        <dbReference type="ARBA" id="ARBA00026054"/>
    </source>
</evidence>
<comment type="subunit">
    <text evidence="13">F-type ATPases have 2 components, F(1) - the catalytic core - and F(0) - the membrane proton channel. F(1) has five subunits: alpha(3), beta(3), gamma(1), delta(1), epsilon(1). F(0) has four main subunits: a(1), b(2) and c(10-14). The alpha and beta chains form an alternating ring which encloses part of the gamma chain. F(1) is attached to F(0) by a central stalk formed by the gamma and epsilon chains, while a peripheral stalk is formed by the delta and b chains.</text>
</comment>
<protein>
    <recommendedName>
        <fullName evidence="15">ATP synthase subunit b</fullName>
    </recommendedName>
    <alternativeName>
        <fullName evidence="15">ATP synthase F(0) sector subunit b</fullName>
    </alternativeName>
    <alternativeName>
        <fullName evidence="15">ATPase subunit I</fullName>
    </alternativeName>
    <alternativeName>
        <fullName evidence="15">F-type ATPase subunit b</fullName>
        <shortName evidence="15">F-ATPase subunit b</shortName>
    </alternativeName>
</protein>
<sequence>MELIKPDFGLFFWQVIVLLILIFLMSKYAWRPILGSIRKREESINDALASAEKAKLEMANLKADNEKMLQEARAERDEMLREAQQMKKNIIAEATEDATVKSNDILNKAQEVIQAEKKAAIKEIKAQVAELSINIAEKVVKKELNSDKAQMELVNKMLDDVKAN</sequence>
<dbReference type="Pfam" id="PF00430">
    <property type="entry name" value="ATP-synt_B"/>
    <property type="match status" value="1"/>
</dbReference>
<dbReference type="GO" id="GO:0045259">
    <property type="term" value="C:proton-transporting ATP synthase complex"/>
    <property type="evidence" value="ECO:0007669"/>
    <property type="project" value="UniProtKB-KW"/>
</dbReference>
<keyword evidence="3 15" id="KW-1003">Cell membrane</keyword>
<comment type="similarity">
    <text evidence="1 15 16">Belongs to the ATPase B chain family.</text>
</comment>
<evidence type="ECO:0000256" key="7">
    <source>
        <dbReference type="ARBA" id="ARBA00022989"/>
    </source>
</evidence>
<evidence type="ECO:0000256" key="1">
    <source>
        <dbReference type="ARBA" id="ARBA00005513"/>
    </source>
</evidence>
<keyword evidence="5 15" id="KW-0812">Transmembrane</keyword>
<comment type="subunit">
    <text evidence="15">F-type ATPases have 2 components, F(1) - the catalytic core - and F(0) - the membrane proton channel. F(1) has five subunits: alpha(3), beta(3), gamma(1), delta(1), epsilon(1). F(0) has three main subunits: a(1), b(2) and c(10-14). The alpha and beta chains form an alternating ring which encloses part of the gamma chain. F(1) is attached to F(0) by a central stalk formed by the gamma and epsilon chains, while a peripheral stalk is formed by the delta and b chains.</text>
</comment>
<evidence type="ECO:0000256" key="12">
    <source>
        <dbReference type="ARBA" id="ARBA00025614"/>
    </source>
</evidence>
<keyword evidence="7 15" id="KW-1133">Transmembrane helix</keyword>
<comment type="function">
    <text evidence="11 15">F(1)F(0) ATP synthase produces ATP from ADP in the presence of a proton or sodium gradient. F-type ATPases consist of two structural domains, F(1) containing the extramembraneous catalytic core and F(0) containing the membrane proton channel, linked together by a central stalk and a peripheral stalk. During catalysis, ATP synthesis in the catalytic domain of F(1) is coupled via a rotary mechanism of the central stalk subunits to proton translocation.</text>
</comment>
<evidence type="ECO:0000256" key="11">
    <source>
        <dbReference type="ARBA" id="ARBA00025198"/>
    </source>
</evidence>
<keyword evidence="19" id="KW-1185">Reference proteome</keyword>
<dbReference type="STRING" id="908615.SAMN05421540_101322"/>
<evidence type="ECO:0000256" key="17">
    <source>
        <dbReference type="SAM" id="Coils"/>
    </source>
</evidence>
<evidence type="ECO:0000256" key="15">
    <source>
        <dbReference type="HAMAP-Rule" id="MF_01398"/>
    </source>
</evidence>
<evidence type="ECO:0000256" key="10">
    <source>
        <dbReference type="ARBA" id="ARBA00023310"/>
    </source>
</evidence>
<gene>
    <name evidence="15" type="primary">atpF</name>
    <name evidence="18" type="ORF">SAMN05421540_101322</name>
</gene>
<evidence type="ECO:0000256" key="8">
    <source>
        <dbReference type="ARBA" id="ARBA00023065"/>
    </source>
</evidence>
<evidence type="ECO:0000313" key="18">
    <source>
        <dbReference type="EMBL" id="SDZ79355.1"/>
    </source>
</evidence>
<evidence type="ECO:0000256" key="9">
    <source>
        <dbReference type="ARBA" id="ARBA00023136"/>
    </source>
</evidence>
<dbReference type="RefSeq" id="WP_093238485.1">
    <property type="nucleotide sequence ID" value="NZ_FNQF01000001.1"/>
</dbReference>
<keyword evidence="4 15" id="KW-0138">CF(0)</keyword>
<dbReference type="PANTHER" id="PTHR33445:SF1">
    <property type="entry name" value="ATP SYNTHASE SUBUNIT B"/>
    <property type="match status" value="1"/>
</dbReference>
<dbReference type="GO" id="GO:0012505">
    <property type="term" value="C:endomembrane system"/>
    <property type="evidence" value="ECO:0007669"/>
    <property type="project" value="UniProtKB-SubCell"/>
</dbReference>
<evidence type="ECO:0000313" key="19">
    <source>
        <dbReference type="Proteomes" id="UP000198820"/>
    </source>
</evidence>
<reference evidence="18 19" key="1">
    <citation type="submission" date="2016-10" db="EMBL/GenBank/DDBJ databases">
        <authorList>
            <person name="de Groot N.N."/>
        </authorList>
    </citation>
    <scope>NUCLEOTIDE SEQUENCE [LARGE SCALE GENOMIC DNA]</scope>
    <source>
        <strain evidence="18 19">DSM 23581</strain>
    </source>
</reference>
<organism evidence="18 19">
    <name type="scientific">Psychroflexus halocasei</name>
    <dbReference type="NCBI Taxonomy" id="908615"/>
    <lineage>
        <taxon>Bacteria</taxon>
        <taxon>Pseudomonadati</taxon>
        <taxon>Bacteroidota</taxon>
        <taxon>Flavobacteriia</taxon>
        <taxon>Flavobacteriales</taxon>
        <taxon>Flavobacteriaceae</taxon>
        <taxon>Psychroflexus</taxon>
    </lineage>
</organism>
<name>A0A1H3VWY2_9FLAO</name>
<dbReference type="NCBIfam" id="TIGR01144">
    <property type="entry name" value="ATP_synt_b"/>
    <property type="match status" value="1"/>
</dbReference>
<keyword evidence="10 15" id="KW-0066">ATP synthesis</keyword>
<evidence type="ECO:0000256" key="3">
    <source>
        <dbReference type="ARBA" id="ARBA00022475"/>
    </source>
</evidence>
<proteinExistence type="inferred from homology"/>
<feature type="transmembrane region" description="Helical" evidence="15">
    <location>
        <begin position="12"/>
        <end position="30"/>
    </location>
</feature>
<dbReference type="CDD" id="cd06503">
    <property type="entry name" value="ATP-synt_Fo_b"/>
    <property type="match status" value="1"/>
</dbReference>
<comment type="function">
    <text evidence="12">Component of the F(0) channel, it forms part of the peripheral stalk, linking F(1) to F(0). The b'-subunit is a diverged and duplicated form of b found in plants and photosynthetic bacteria.</text>
</comment>
<dbReference type="GO" id="GO:0005886">
    <property type="term" value="C:plasma membrane"/>
    <property type="evidence" value="ECO:0007669"/>
    <property type="project" value="UniProtKB-SubCell"/>
</dbReference>
<dbReference type="InterPro" id="IPR028987">
    <property type="entry name" value="ATP_synth_B-like_membr_sf"/>
</dbReference>
<evidence type="ECO:0000256" key="14">
    <source>
        <dbReference type="ARBA" id="ARBA00037847"/>
    </source>
</evidence>
<evidence type="ECO:0000256" key="4">
    <source>
        <dbReference type="ARBA" id="ARBA00022547"/>
    </source>
</evidence>